<reference evidence="1 2" key="1">
    <citation type="journal article" date="2019" name="Commun. Biol.">
        <title>The bagworm genome reveals a unique fibroin gene that provides high tensile strength.</title>
        <authorList>
            <person name="Kono N."/>
            <person name="Nakamura H."/>
            <person name="Ohtoshi R."/>
            <person name="Tomita M."/>
            <person name="Numata K."/>
            <person name="Arakawa K."/>
        </authorList>
    </citation>
    <scope>NUCLEOTIDE SEQUENCE [LARGE SCALE GENOMIC DNA]</scope>
</reference>
<dbReference type="Proteomes" id="UP000299102">
    <property type="component" value="Unassembled WGS sequence"/>
</dbReference>
<name>A0A4C1WYA0_EUMVA</name>
<organism evidence="1 2">
    <name type="scientific">Eumeta variegata</name>
    <name type="common">Bagworm moth</name>
    <name type="synonym">Eumeta japonica</name>
    <dbReference type="NCBI Taxonomy" id="151549"/>
    <lineage>
        <taxon>Eukaryota</taxon>
        <taxon>Metazoa</taxon>
        <taxon>Ecdysozoa</taxon>
        <taxon>Arthropoda</taxon>
        <taxon>Hexapoda</taxon>
        <taxon>Insecta</taxon>
        <taxon>Pterygota</taxon>
        <taxon>Neoptera</taxon>
        <taxon>Endopterygota</taxon>
        <taxon>Lepidoptera</taxon>
        <taxon>Glossata</taxon>
        <taxon>Ditrysia</taxon>
        <taxon>Tineoidea</taxon>
        <taxon>Psychidae</taxon>
        <taxon>Oiketicinae</taxon>
        <taxon>Eumeta</taxon>
    </lineage>
</organism>
<comment type="caution">
    <text evidence="1">The sequence shown here is derived from an EMBL/GenBank/DDBJ whole genome shotgun (WGS) entry which is preliminary data.</text>
</comment>
<accession>A0A4C1WYA0</accession>
<keyword evidence="2" id="KW-1185">Reference proteome</keyword>
<proteinExistence type="predicted"/>
<protein>
    <submittedName>
        <fullName evidence="1">Uncharacterized protein</fullName>
    </submittedName>
</protein>
<gene>
    <name evidence="1" type="ORF">EVAR_34480_1</name>
</gene>
<evidence type="ECO:0000313" key="1">
    <source>
        <dbReference type="EMBL" id="GBP55005.1"/>
    </source>
</evidence>
<dbReference type="EMBL" id="BGZK01000659">
    <property type="protein sequence ID" value="GBP55005.1"/>
    <property type="molecule type" value="Genomic_DNA"/>
</dbReference>
<sequence length="113" mass="12521">MHSISTPAESRIKASPINIRHFISHSARPPLAEPERSARPPSCRLSSIVHLHFTEMLSNFKTQEKRKYVRLLAQHCSFSFSKHVATSTIQTPLAFSRKGSVERQGGALGAPST</sequence>
<dbReference type="AlphaFoldDB" id="A0A4C1WYA0"/>
<evidence type="ECO:0000313" key="2">
    <source>
        <dbReference type="Proteomes" id="UP000299102"/>
    </source>
</evidence>